<dbReference type="EMBL" id="CP003123">
    <property type="protein sequence ID" value="AGF74306.1"/>
    <property type="molecule type" value="Genomic_DNA"/>
</dbReference>
<dbReference type="OrthoDB" id="7926482at2"/>
<dbReference type="AlphaFoldDB" id="M1PCG6"/>
<evidence type="ECO:0000256" key="5">
    <source>
        <dbReference type="SAM" id="Phobius"/>
    </source>
</evidence>
<comment type="subcellular location">
    <subcellularLocation>
        <location evidence="1">Membrane</location>
        <topology evidence="1">Single-pass membrane protein</topology>
    </subcellularLocation>
</comment>
<evidence type="ECO:0000256" key="1">
    <source>
        <dbReference type="ARBA" id="ARBA00004167"/>
    </source>
</evidence>
<feature type="transmembrane region" description="Helical" evidence="5">
    <location>
        <begin position="15"/>
        <end position="36"/>
    </location>
</feature>
<dbReference type="Gene3D" id="3.30.1150.10">
    <property type="match status" value="1"/>
</dbReference>
<keyword evidence="4 5" id="KW-0472">Membrane</keyword>
<protein>
    <submittedName>
        <fullName evidence="7">TonB protein</fullName>
    </submittedName>
</protein>
<reference evidence="7 8" key="1">
    <citation type="journal article" date="2013" name="PLoS Genet.">
        <title>A gene transfer agent and a dynamic repertoire of secretion systems hold the keys to the explosive radiation of the emerging pathogen Bartonella.</title>
        <authorList>
            <person name="Guy L."/>
            <person name="Nystedt B."/>
            <person name="Toft C."/>
            <person name="Zaremba-Niedzwiedzka K."/>
            <person name="Berglund E.C."/>
            <person name="Granberg F."/>
            <person name="Naslund K."/>
            <person name="Eriksson A.S."/>
            <person name="Andersson S.G."/>
        </authorList>
    </citation>
    <scope>NUCLEOTIDE SEQUENCE [LARGE SCALE GENOMIC DNA]</scope>
    <source>
        <strain evidence="7 8">Aust/NH1</strain>
    </source>
</reference>
<dbReference type="GO" id="GO:0055085">
    <property type="term" value="P:transmembrane transport"/>
    <property type="evidence" value="ECO:0007669"/>
    <property type="project" value="InterPro"/>
</dbReference>
<dbReference type="Proteomes" id="UP000011729">
    <property type="component" value="Chromosome"/>
</dbReference>
<sequence length="258" mass="28289">MKTTNFAHTELLPTLWVGAFVSALSLHIALGIKFYFQSVDISDDVHPPAIMLTFAHEVVHSAIDAALPDVDIDSEVPPFSFLKPEFSRSVLNEVQGEKSQSIEEKSDFIAPTPLKKFFSSKTERGAFVKQPSPTLKTTAKNENTKRGRLSATFATDNGNGTAVFAGSSPMQWLAKVQAQLERQKGYLARQRIGLAKGVVQLEFKVHEQGDIFSSRVAVSSGDHELDQLAITALQRVGIFPPPPVSKANKIIRVSLIFN</sequence>
<dbReference type="KEGG" id="baus:BAnh1_04250"/>
<dbReference type="Pfam" id="PF13103">
    <property type="entry name" value="TonB_2"/>
    <property type="match status" value="1"/>
</dbReference>
<dbReference type="eggNOG" id="COG0810">
    <property type="taxonomic scope" value="Bacteria"/>
</dbReference>
<accession>M1PCG6</accession>
<dbReference type="STRING" id="1094489.BAnh1_04250"/>
<evidence type="ECO:0000313" key="8">
    <source>
        <dbReference type="Proteomes" id="UP000011729"/>
    </source>
</evidence>
<feature type="domain" description="TonB C-terminal" evidence="6">
    <location>
        <begin position="171"/>
        <end position="258"/>
    </location>
</feature>
<evidence type="ECO:0000256" key="4">
    <source>
        <dbReference type="ARBA" id="ARBA00023136"/>
    </source>
</evidence>
<keyword evidence="2 5" id="KW-0812">Transmembrane</keyword>
<evidence type="ECO:0000256" key="2">
    <source>
        <dbReference type="ARBA" id="ARBA00022692"/>
    </source>
</evidence>
<dbReference type="GO" id="GO:0016020">
    <property type="term" value="C:membrane"/>
    <property type="evidence" value="ECO:0007669"/>
    <property type="project" value="UniProtKB-SubCell"/>
</dbReference>
<keyword evidence="8" id="KW-1185">Reference proteome</keyword>
<dbReference type="PROSITE" id="PS52015">
    <property type="entry name" value="TONB_CTD"/>
    <property type="match status" value="1"/>
</dbReference>
<name>M1PCG6_BARAA</name>
<dbReference type="NCBIfam" id="TIGR01352">
    <property type="entry name" value="tonB_Cterm"/>
    <property type="match status" value="1"/>
</dbReference>
<dbReference type="PATRIC" id="fig|1094489.3.peg.529"/>
<dbReference type="RefSeq" id="WP_015397814.1">
    <property type="nucleotide sequence ID" value="NC_020300.1"/>
</dbReference>
<evidence type="ECO:0000259" key="6">
    <source>
        <dbReference type="PROSITE" id="PS52015"/>
    </source>
</evidence>
<gene>
    <name evidence="7" type="primary">tonB</name>
    <name evidence="7" type="ordered locus">BAnh1_04250</name>
</gene>
<evidence type="ECO:0000256" key="3">
    <source>
        <dbReference type="ARBA" id="ARBA00022989"/>
    </source>
</evidence>
<dbReference type="SUPFAM" id="SSF74653">
    <property type="entry name" value="TolA/TonB C-terminal domain"/>
    <property type="match status" value="1"/>
</dbReference>
<dbReference type="HOGENOM" id="CLU_1056293_0_0_5"/>
<proteinExistence type="predicted"/>
<dbReference type="InterPro" id="IPR037682">
    <property type="entry name" value="TonB_C"/>
</dbReference>
<keyword evidence="3 5" id="KW-1133">Transmembrane helix</keyword>
<dbReference type="InterPro" id="IPR006260">
    <property type="entry name" value="TonB/TolA_C"/>
</dbReference>
<evidence type="ECO:0000313" key="7">
    <source>
        <dbReference type="EMBL" id="AGF74306.1"/>
    </source>
</evidence>
<organism evidence="7 8">
    <name type="scientific">Bartonella australis (strain Aust/NH1)</name>
    <dbReference type="NCBI Taxonomy" id="1094489"/>
    <lineage>
        <taxon>Bacteria</taxon>
        <taxon>Pseudomonadati</taxon>
        <taxon>Pseudomonadota</taxon>
        <taxon>Alphaproteobacteria</taxon>
        <taxon>Hyphomicrobiales</taxon>
        <taxon>Bartonellaceae</taxon>
        <taxon>Bartonella</taxon>
    </lineage>
</organism>